<name>A0ABM1SPW4_LIMPO</name>
<evidence type="ECO:0000313" key="4">
    <source>
        <dbReference type="RefSeq" id="XP_022245670.1"/>
    </source>
</evidence>
<accession>A0ABM1SPW4</accession>
<feature type="region of interest" description="Disordered" evidence="1">
    <location>
        <begin position="62"/>
        <end position="164"/>
    </location>
</feature>
<dbReference type="RefSeq" id="XP_022245670.1">
    <property type="nucleotide sequence ID" value="XM_022389962.1"/>
</dbReference>
<feature type="region of interest" description="Disordered" evidence="1">
    <location>
        <begin position="215"/>
        <end position="247"/>
    </location>
</feature>
<dbReference type="Proteomes" id="UP000694941">
    <property type="component" value="Unplaced"/>
</dbReference>
<feature type="compositionally biased region" description="Polar residues" evidence="1">
    <location>
        <begin position="70"/>
        <end position="164"/>
    </location>
</feature>
<feature type="region of interest" description="Disordered" evidence="1">
    <location>
        <begin position="178"/>
        <end position="200"/>
    </location>
</feature>
<reference evidence="4" key="1">
    <citation type="submission" date="2025-08" db="UniProtKB">
        <authorList>
            <consortium name="RefSeq"/>
        </authorList>
    </citation>
    <scope>IDENTIFICATION</scope>
    <source>
        <tissue evidence="4">Muscle</tissue>
    </source>
</reference>
<dbReference type="GeneID" id="111086585"/>
<feature type="chain" id="PRO_5046608215" evidence="2">
    <location>
        <begin position="24"/>
        <end position="298"/>
    </location>
</feature>
<feature type="compositionally biased region" description="Polar residues" evidence="1">
    <location>
        <begin position="225"/>
        <end position="247"/>
    </location>
</feature>
<evidence type="ECO:0000256" key="2">
    <source>
        <dbReference type="SAM" id="SignalP"/>
    </source>
</evidence>
<evidence type="ECO:0000313" key="3">
    <source>
        <dbReference type="Proteomes" id="UP000694941"/>
    </source>
</evidence>
<keyword evidence="2" id="KW-0732">Signal</keyword>
<evidence type="ECO:0000256" key="1">
    <source>
        <dbReference type="SAM" id="MobiDB-lite"/>
    </source>
</evidence>
<protein>
    <submittedName>
        <fullName evidence="4">Uncharacterized protein LOC111086585 isoform X1</fullName>
    </submittedName>
</protein>
<organism evidence="3 4">
    <name type="scientific">Limulus polyphemus</name>
    <name type="common">Atlantic horseshoe crab</name>
    <dbReference type="NCBI Taxonomy" id="6850"/>
    <lineage>
        <taxon>Eukaryota</taxon>
        <taxon>Metazoa</taxon>
        <taxon>Ecdysozoa</taxon>
        <taxon>Arthropoda</taxon>
        <taxon>Chelicerata</taxon>
        <taxon>Merostomata</taxon>
        <taxon>Xiphosura</taxon>
        <taxon>Limulidae</taxon>
        <taxon>Limulus</taxon>
    </lineage>
</organism>
<gene>
    <name evidence="4" type="primary">LOC111086585</name>
</gene>
<feature type="signal peptide" evidence="2">
    <location>
        <begin position="1"/>
        <end position="23"/>
    </location>
</feature>
<feature type="compositionally biased region" description="Basic and acidic residues" evidence="1">
    <location>
        <begin position="179"/>
        <end position="200"/>
    </location>
</feature>
<sequence>MLIITARFLLLKLMVTVLLTVEGTPLNHSLFWKFQETDKTTVTPTELEDGNVEFNKTYHDDHEMGKSGLDNVTSQTEPNDTVMSASERNETVTNGNRQGNETETSTDVQSTPWTSLNETETSTDVQSTPWTSLNETETSTDVQSTPWTSLNETETSTDVQSTPWTSLNENDAVFTSHSNETDKNNEHSVTFHHDQEEKKEITTTEVVLEKETETVTYGSEKKSHLTSSKVPYKTSTTQPSKTNRHAMSSVQTWSVEAYGNHRNSDVTKKNSDSKPVYTPLWLNNKHNLPDKPHGDVVI</sequence>
<keyword evidence="3" id="KW-1185">Reference proteome</keyword>
<proteinExistence type="predicted"/>